<dbReference type="InterPro" id="IPR037167">
    <property type="entry name" value="Peptidase_S11_C_sf"/>
</dbReference>
<evidence type="ECO:0000259" key="10">
    <source>
        <dbReference type="Pfam" id="PF00768"/>
    </source>
</evidence>
<feature type="chain" id="PRO_5045912975" evidence="9">
    <location>
        <begin position="27"/>
        <end position="411"/>
    </location>
</feature>
<reference evidence="11 12" key="1">
    <citation type="journal article" date="2021" name="Sci. Rep.">
        <title>The distribution of antibiotic resistance genes in chicken gut microbiota commensals.</title>
        <authorList>
            <person name="Juricova H."/>
            <person name="Matiasovicova J."/>
            <person name="Kubasova T."/>
            <person name="Cejkova D."/>
            <person name="Rychlik I."/>
        </authorList>
    </citation>
    <scope>NUCLEOTIDE SEQUENCE [LARGE SCALE GENOMIC DNA]</scope>
    <source>
        <strain evidence="11 12">An810</strain>
    </source>
</reference>
<keyword evidence="7" id="KW-0961">Cell wall biogenesis/degradation</keyword>
<feature type="signal peptide" evidence="9">
    <location>
        <begin position="1"/>
        <end position="26"/>
    </location>
</feature>
<comment type="caution">
    <text evidence="11">The sequence shown here is derived from an EMBL/GenBank/DDBJ whole genome shotgun (WGS) entry which is preliminary data.</text>
</comment>
<evidence type="ECO:0000256" key="8">
    <source>
        <dbReference type="RuleBase" id="RU004016"/>
    </source>
</evidence>
<evidence type="ECO:0000256" key="1">
    <source>
        <dbReference type="ARBA" id="ARBA00003217"/>
    </source>
</evidence>
<evidence type="ECO:0000256" key="4">
    <source>
        <dbReference type="ARBA" id="ARBA00022801"/>
    </source>
</evidence>
<dbReference type="Pfam" id="PF00768">
    <property type="entry name" value="Peptidase_S11"/>
    <property type="match status" value="1"/>
</dbReference>
<protein>
    <submittedName>
        <fullName evidence="11">D-alanyl-D-alanine carboxypeptidase</fullName>
    </submittedName>
</protein>
<sequence>MKRFIKFMTVILVTVLVSTIPANACAAEQTNFFNAKASLIADAKSGQVIYEQNAKQKLPVASISKLLTVMVIADEVRDGQLKWTQPIKISPAVGKISNNSEYSSIGLQTGKSYPLNQLVAVALVKSADGATLALAGAAADSTASFNQRMQKKARQIGVKDATIVNAVGLRNGDLLKSQRVAGVANKAENTMSARDVAKIATYFVNHYPHLVEIAGLTSTTIQATNGKTKTVKTINKLLTGGYAVNGVQYLGLKTGTSDKAGACLVSAAKYQGRTLITVVLHANGGNDDRFTQTQKMYQALVDEYGAPQQLHLTKRYQTIPIKHGLPLKVRVAAPALKIWIRGDAKAPYHAKVDLKNSLAKNGNLLAPIKKGTTIGTITVKPKGMASLNSYGLKAPLVTQQTVNHASWLKIC</sequence>
<keyword evidence="5" id="KW-0133">Cell shape</keyword>
<evidence type="ECO:0000256" key="2">
    <source>
        <dbReference type="ARBA" id="ARBA00007164"/>
    </source>
</evidence>
<dbReference type="InterPro" id="IPR012338">
    <property type="entry name" value="Beta-lactam/transpept-like"/>
</dbReference>
<comment type="function">
    <text evidence="1">Removes C-terminal D-alanyl residues from sugar-peptide cell wall precursors.</text>
</comment>
<keyword evidence="11" id="KW-0645">Protease</keyword>
<dbReference type="EMBL" id="JACJJQ010000015">
    <property type="protein sequence ID" value="MBM6754016.1"/>
    <property type="molecule type" value="Genomic_DNA"/>
</dbReference>
<dbReference type="GO" id="GO:0004180">
    <property type="term" value="F:carboxypeptidase activity"/>
    <property type="evidence" value="ECO:0007669"/>
    <property type="project" value="UniProtKB-KW"/>
</dbReference>
<evidence type="ECO:0000313" key="12">
    <source>
        <dbReference type="Proteomes" id="UP000776629"/>
    </source>
</evidence>
<dbReference type="PANTHER" id="PTHR21581:SF11">
    <property type="entry name" value="D-ALANYL-D-ALANINE CARBOXYPEPTIDASE DACA"/>
    <property type="match status" value="1"/>
</dbReference>
<dbReference type="SUPFAM" id="SSF56601">
    <property type="entry name" value="beta-lactamase/transpeptidase-like"/>
    <property type="match status" value="1"/>
</dbReference>
<dbReference type="PANTHER" id="PTHR21581">
    <property type="entry name" value="D-ALANYL-D-ALANINE CARBOXYPEPTIDASE"/>
    <property type="match status" value="1"/>
</dbReference>
<name>A0ABS2EP68_9LACO</name>
<evidence type="ECO:0000313" key="11">
    <source>
        <dbReference type="EMBL" id="MBM6754016.1"/>
    </source>
</evidence>
<dbReference type="RefSeq" id="WP_204776394.1">
    <property type="nucleotide sequence ID" value="NZ_JACJJQ010000015.1"/>
</dbReference>
<keyword evidence="4" id="KW-0378">Hydrolase</keyword>
<dbReference type="Proteomes" id="UP000776629">
    <property type="component" value="Unassembled WGS sequence"/>
</dbReference>
<dbReference type="InterPro" id="IPR001967">
    <property type="entry name" value="Peptidase_S11_N"/>
</dbReference>
<feature type="domain" description="Peptidase S11 D-alanyl-D-alanine carboxypeptidase A N-terminal" evidence="10">
    <location>
        <begin position="32"/>
        <end position="283"/>
    </location>
</feature>
<evidence type="ECO:0000256" key="7">
    <source>
        <dbReference type="ARBA" id="ARBA00023316"/>
    </source>
</evidence>
<comment type="similarity">
    <text evidence="2 8">Belongs to the peptidase S11 family.</text>
</comment>
<dbReference type="InterPro" id="IPR018044">
    <property type="entry name" value="Peptidase_S11"/>
</dbReference>
<evidence type="ECO:0000256" key="6">
    <source>
        <dbReference type="ARBA" id="ARBA00022984"/>
    </source>
</evidence>
<keyword evidence="3 9" id="KW-0732">Signal</keyword>
<proteinExistence type="inferred from homology"/>
<dbReference type="PRINTS" id="PR00725">
    <property type="entry name" value="DADACBPTASE1"/>
</dbReference>
<organism evidence="11 12">
    <name type="scientific">Limosilactobacillus alvi</name>
    <dbReference type="NCBI Taxonomy" id="990412"/>
    <lineage>
        <taxon>Bacteria</taxon>
        <taxon>Bacillati</taxon>
        <taxon>Bacillota</taxon>
        <taxon>Bacilli</taxon>
        <taxon>Lactobacillales</taxon>
        <taxon>Lactobacillaceae</taxon>
        <taxon>Limosilactobacillus</taxon>
    </lineage>
</organism>
<evidence type="ECO:0000256" key="9">
    <source>
        <dbReference type="SAM" id="SignalP"/>
    </source>
</evidence>
<accession>A0ABS2EP68</accession>
<evidence type="ECO:0000256" key="5">
    <source>
        <dbReference type="ARBA" id="ARBA00022960"/>
    </source>
</evidence>
<dbReference type="InterPro" id="IPR015956">
    <property type="entry name" value="Peniciliin-bd_prot_C_sf"/>
</dbReference>
<gene>
    <name evidence="11" type="ORF">H5993_04470</name>
</gene>
<dbReference type="Gene3D" id="3.40.710.10">
    <property type="entry name" value="DD-peptidase/beta-lactamase superfamily"/>
    <property type="match status" value="1"/>
</dbReference>
<dbReference type="Gene3D" id="2.60.410.10">
    <property type="entry name" value="D-Ala-D-Ala carboxypeptidase, C-terminal domain"/>
    <property type="match status" value="1"/>
</dbReference>
<dbReference type="SUPFAM" id="SSF69189">
    <property type="entry name" value="Penicillin-binding protein associated domain"/>
    <property type="match status" value="1"/>
</dbReference>
<keyword evidence="6" id="KW-0573">Peptidoglycan synthesis</keyword>
<keyword evidence="11" id="KW-0121">Carboxypeptidase</keyword>
<evidence type="ECO:0000256" key="3">
    <source>
        <dbReference type="ARBA" id="ARBA00022729"/>
    </source>
</evidence>
<keyword evidence="12" id="KW-1185">Reference proteome</keyword>